<accession>A0A2H1L1P2</accession>
<protein>
    <submittedName>
        <fullName evidence="3">Protein-disulfide isomerase</fullName>
    </submittedName>
</protein>
<dbReference type="Pfam" id="PF13462">
    <property type="entry name" value="Thioredoxin_4"/>
    <property type="match status" value="1"/>
</dbReference>
<dbReference type="PANTHER" id="PTHR13887">
    <property type="entry name" value="GLUTATHIONE S-TRANSFERASE KAPPA"/>
    <property type="match status" value="1"/>
</dbReference>
<evidence type="ECO:0000259" key="2">
    <source>
        <dbReference type="Pfam" id="PF13462"/>
    </source>
</evidence>
<evidence type="ECO:0000256" key="1">
    <source>
        <dbReference type="ARBA" id="ARBA00005791"/>
    </source>
</evidence>
<proteinExistence type="inferred from homology"/>
<reference evidence="4" key="1">
    <citation type="submission" date="2017-03" db="EMBL/GenBank/DDBJ databases">
        <authorList>
            <person name="Monnet C."/>
        </authorList>
    </citation>
    <scope>NUCLEOTIDE SEQUENCE [LARGE SCALE GENOMIC DNA]</scope>
    <source>
        <strain evidence="4">SJ5-8</strain>
    </source>
</reference>
<feature type="domain" description="Thioredoxin-like fold" evidence="2">
    <location>
        <begin position="20"/>
        <end position="170"/>
    </location>
</feature>
<evidence type="ECO:0000313" key="4">
    <source>
        <dbReference type="Proteomes" id="UP000234462"/>
    </source>
</evidence>
<dbReference type="EMBL" id="FXZM01000002">
    <property type="protein sequence ID" value="SMY10792.1"/>
    <property type="molecule type" value="Genomic_DNA"/>
</dbReference>
<comment type="similarity">
    <text evidence="1">Belongs to the thioredoxin family. DsbA subfamily.</text>
</comment>
<keyword evidence="3" id="KW-0413">Isomerase</keyword>
<dbReference type="Gene3D" id="3.40.30.10">
    <property type="entry name" value="Glutaredoxin"/>
    <property type="match status" value="1"/>
</dbReference>
<sequence>MGQVTRSNSHVLSQAPNEQAVLVEFVDFECEGCRAAFPVVEDLRSQHADTLTVIQRYFPLPGHQNGMNAALAVEAAAQQGEYDQMQQTMFTTQAEWGESTEDKSDVFRGFAQDLGLDMTAYDAAVADPATQQRVELDIADGFTLGVSGTPTFFLNGQPLPLESLEEFESTVATAAEG</sequence>
<dbReference type="InterPro" id="IPR012336">
    <property type="entry name" value="Thioredoxin-like_fold"/>
</dbReference>
<organism evidence="3 4">
    <name type="scientific">Brevibacterium jeotgali</name>
    <dbReference type="NCBI Taxonomy" id="1262550"/>
    <lineage>
        <taxon>Bacteria</taxon>
        <taxon>Bacillati</taxon>
        <taxon>Actinomycetota</taxon>
        <taxon>Actinomycetes</taxon>
        <taxon>Micrococcales</taxon>
        <taxon>Brevibacteriaceae</taxon>
        <taxon>Brevibacterium</taxon>
    </lineage>
</organism>
<dbReference type="Proteomes" id="UP000234462">
    <property type="component" value="Unassembled WGS sequence"/>
</dbReference>
<dbReference type="AlphaFoldDB" id="A0A2H1L1P2"/>
<dbReference type="PANTHER" id="PTHR13887:SF55">
    <property type="entry name" value="SLR0313 PROTEIN"/>
    <property type="match status" value="1"/>
</dbReference>
<gene>
    <name evidence="3" type="ORF">BJEO58_00367</name>
</gene>
<keyword evidence="4" id="KW-1185">Reference proteome</keyword>
<evidence type="ECO:0000313" key="3">
    <source>
        <dbReference type="EMBL" id="SMY10792.1"/>
    </source>
</evidence>
<dbReference type="InterPro" id="IPR036249">
    <property type="entry name" value="Thioredoxin-like_sf"/>
</dbReference>
<dbReference type="GO" id="GO:0016853">
    <property type="term" value="F:isomerase activity"/>
    <property type="evidence" value="ECO:0007669"/>
    <property type="project" value="UniProtKB-KW"/>
</dbReference>
<dbReference type="SUPFAM" id="SSF52833">
    <property type="entry name" value="Thioredoxin-like"/>
    <property type="match status" value="1"/>
</dbReference>
<name>A0A2H1L1P2_9MICO</name>